<gene>
    <name evidence="1" type="ORF">E1298_10340</name>
</gene>
<dbReference type="EMBL" id="SMKU01000036">
    <property type="protein sequence ID" value="TDD93005.1"/>
    <property type="molecule type" value="Genomic_DNA"/>
</dbReference>
<evidence type="ECO:0000313" key="2">
    <source>
        <dbReference type="Proteomes" id="UP000294513"/>
    </source>
</evidence>
<comment type="caution">
    <text evidence="1">The sequence shown here is derived from an EMBL/GenBank/DDBJ whole genome shotgun (WGS) entry which is preliminary data.</text>
</comment>
<dbReference type="OrthoDB" id="3686201at2"/>
<protein>
    <submittedName>
        <fullName evidence="1">Uncharacterized protein</fullName>
    </submittedName>
</protein>
<evidence type="ECO:0000313" key="1">
    <source>
        <dbReference type="EMBL" id="TDD93005.1"/>
    </source>
</evidence>
<dbReference type="RefSeq" id="WP_131891731.1">
    <property type="nucleotide sequence ID" value="NZ_SMKU01000036.1"/>
</dbReference>
<name>A0A4R5C2F6_9ACTN</name>
<accession>A0A4R5C2F6</accession>
<sequence length="191" mass="20874">MSTQQAFWLDTRRDRELGQGGGGRYAERVAANIGEFEETWGDIAPVTFACAAWRVATPPVTSPGFVRWHRRVLSATCVRNTWDGSLVAKVTLVSPLPEALTATRAWWRDRGWQGWPEIFGQFVEPAEQDLAKVPHARATLLVDAPLPMDGLPSAPDGPDDHPQEAAHRALTVMVGGLNELLSPVLTQLEGG</sequence>
<dbReference type="AlphaFoldDB" id="A0A4R5C2F6"/>
<reference evidence="1 2" key="1">
    <citation type="submission" date="2019-03" db="EMBL/GenBank/DDBJ databases">
        <title>Draft genome sequences of novel Actinobacteria.</title>
        <authorList>
            <person name="Sahin N."/>
            <person name="Ay H."/>
            <person name="Saygin H."/>
        </authorList>
    </citation>
    <scope>NUCLEOTIDE SEQUENCE [LARGE SCALE GENOMIC DNA]</scope>
    <source>
        <strain evidence="1 2">H3C3</strain>
    </source>
</reference>
<keyword evidence="2" id="KW-1185">Reference proteome</keyword>
<proteinExistence type="predicted"/>
<organism evidence="1 2">
    <name type="scientific">Actinomadura rubrisoli</name>
    <dbReference type="NCBI Taxonomy" id="2530368"/>
    <lineage>
        <taxon>Bacteria</taxon>
        <taxon>Bacillati</taxon>
        <taxon>Actinomycetota</taxon>
        <taxon>Actinomycetes</taxon>
        <taxon>Streptosporangiales</taxon>
        <taxon>Thermomonosporaceae</taxon>
        <taxon>Actinomadura</taxon>
    </lineage>
</organism>
<dbReference type="Proteomes" id="UP000294513">
    <property type="component" value="Unassembled WGS sequence"/>
</dbReference>